<accession>A0A6S6QZB6</accession>
<feature type="domain" description="GtrA/DPMS transmembrane" evidence="7">
    <location>
        <begin position="31"/>
        <end position="146"/>
    </location>
</feature>
<organism evidence="8 9">
    <name type="scientific">Terrihabitans soli</name>
    <dbReference type="NCBI Taxonomy" id="708113"/>
    <lineage>
        <taxon>Bacteria</taxon>
        <taxon>Pseudomonadati</taxon>
        <taxon>Pseudomonadota</taxon>
        <taxon>Alphaproteobacteria</taxon>
        <taxon>Hyphomicrobiales</taxon>
        <taxon>Terrihabitans</taxon>
    </lineage>
</organism>
<evidence type="ECO:0000256" key="4">
    <source>
        <dbReference type="ARBA" id="ARBA00022989"/>
    </source>
</evidence>
<reference evidence="8 9" key="1">
    <citation type="submission" date="2020-08" db="EMBL/GenBank/DDBJ databases">
        <title>Genome sequence of Rhizobiales bacterium strain IZ6.</title>
        <authorList>
            <person name="Nakai R."/>
            <person name="Naganuma T."/>
        </authorList>
    </citation>
    <scope>NUCLEOTIDE SEQUENCE [LARGE SCALE GENOMIC DNA]</scope>
    <source>
        <strain evidence="8 9">IZ6</strain>
    </source>
</reference>
<evidence type="ECO:0000256" key="3">
    <source>
        <dbReference type="ARBA" id="ARBA00022692"/>
    </source>
</evidence>
<keyword evidence="5 6" id="KW-0472">Membrane</keyword>
<protein>
    <recommendedName>
        <fullName evidence="7">GtrA/DPMS transmembrane domain-containing protein</fullName>
    </recommendedName>
</protein>
<name>A0A6S6QZB6_9HYPH</name>
<evidence type="ECO:0000256" key="5">
    <source>
        <dbReference type="ARBA" id="ARBA00023136"/>
    </source>
</evidence>
<sequence length="152" mass="16244">MPPAALTKPAPARPSSAIALLQLVFSFNLTRFLMVGGAGLILDAGLFSLLAYEGVPEPLARAASLGAATFLTWRLNRRFTFGDSHRLQPFEGSWYVAVALGAQGLSYLIFLTLRGITPDLPALGALLIGAITATAFSYSGQRFLTFRGRVRA</sequence>
<evidence type="ECO:0000313" key="8">
    <source>
        <dbReference type="EMBL" id="BCJ92371.1"/>
    </source>
</evidence>
<gene>
    <name evidence="8" type="ORF">IZ6_31060</name>
</gene>
<dbReference type="EMBL" id="AP023361">
    <property type="protein sequence ID" value="BCJ92371.1"/>
    <property type="molecule type" value="Genomic_DNA"/>
</dbReference>
<evidence type="ECO:0000256" key="6">
    <source>
        <dbReference type="SAM" id="Phobius"/>
    </source>
</evidence>
<dbReference type="AlphaFoldDB" id="A0A6S6QZB6"/>
<dbReference type="Pfam" id="PF04138">
    <property type="entry name" value="GtrA_DPMS_TM"/>
    <property type="match status" value="1"/>
</dbReference>
<feature type="transmembrane region" description="Helical" evidence="6">
    <location>
        <begin position="32"/>
        <end position="52"/>
    </location>
</feature>
<evidence type="ECO:0000313" key="9">
    <source>
        <dbReference type="Proteomes" id="UP000515317"/>
    </source>
</evidence>
<dbReference type="RefSeq" id="WP_222875942.1">
    <property type="nucleotide sequence ID" value="NZ_AP023361.1"/>
</dbReference>
<dbReference type="GO" id="GO:0000271">
    <property type="term" value="P:polysaccharide biosynthetic process"/>
    <property type="evidence" value="ECO:0007669"/>
    <property type="project" value="InterPro"/>
</dbReference>
<proteinExistence type="inferred from homology"/>
<evidence type="ECO:0000259" key="7">
    <source>
        <dbReference type="Pfam" id="PF04138"/>
    </source>
</evidence>
<keyword evidence="3 6" id="KW-0812">Transmembrane</keyword>
<keyword evidence="9" id="KW-1185">Reference proteome</keyword>
<dbReference type="PANTHER" id="PTHR38459">
    <property type="entry name" value="PROPHAGE BACTOPRENOL-LINKED GLUCOSE TRANSLOCASE HOMOLOG"/>
    <property type="match status" value="1"/>
</dbReference>
<feature type="transmembrane region" description="Helical" evidence="6">
    <location>
        <begin position="95"/>
        <end position="116"/>
    </location>
</feature>
<dbReference type="PANTHER" id="PTHR38459:SF1">
    <property type="entry name" value="PROPHAGE BACTOPRENOL-LINKED GLUCOSE TRANSLOCASE HOMOLOG"/>
    <property type="match status" value="1"/>
</dbReference>
<keyword evidence="4 6" id="KW-1133">Transmembrane helix</keyword>
<evidence type="ECO:0000256" key="2">
    <source>
        <dbReference type="ARBA" id="ARBA00009399"/>
    </source>
</evidence>
<evidence type="ECO:0000256" key="1">
    <source>
        <dbReference type="ARBA" id="ARBA00004141"/>
    </source>
</evidence>
<dbReference type="GO" id="GO:0005886">
    <property type="term" value="C:plasma membrane"/>
    <property type="evidence" value="ECO:0007669"/>
    <property type="project" value="TreeGrafter"/>
</dbReference>
<dbReference type="KEGG" id="tso:IZ6_31060"/>
<dbReference type="Proteomes" id="UP000515317">
    <property type="component" value="Chromosome"/>
</dbReference>
<dbReference type="InterPro" id="IPR007267">
    <property type="entry name" value="GtrA_DPMS_TM"/>
</dbReference>
<comment type="similarity">
    <text evidence="2">Belongs to the GtrA family.</text>
</comment>
<dbReference type="InterPro" id="IPR051401">
    <property type="entry name" value="GtrA_CellWall_Glycosyl"/>
</dbReference>
<feature type="transmembrane region" description="Helical" evidence="6">
    <location>
        <begin position="122"/>
        <end position="139"/>
    </location>
</feature>
<comment type="subcellular location">
    <subcellularLocation>
        <location evidence="1">Membrane</location>
        <topology evidence="1">Multi-pass membrane protein</topology>
    </subcellularLocation>
</comment>